<dbReference type="NCBIfam" id="NF037970">
    <property type="entry name" value="vanZ_1"/>
    <property type="match status" value="1"/>
</dbReference>
<sequence>MRYLKNYIWAIVWAILMLTILLLPSRSFEVDSVTFYEGFDKMVHCGIFFILCILLYWESILKSKRSVNKWLSITKVVISTVIFAFVTEAAQQYLSPTRTADLWDIFADITGIGMATFAFIFFYKREK</sequence>
<evidence type="ECO:0000313" key="2">
    <source>
        <dbReference type="EMBL" id="SKB71918.1"/>
    </source>
</evidence>
<proteinExistence type="predicted"/>
<evidence type="ECO:0008006" key="4">
    <source>
        <dbReference type="Google" id="ProtNLM"/>
    </source>
</evidence>
<feature type="transmembrane region" description="Helical" evidence="1">
    <location>
        <begin position="41"/>
        <end position="58"/>
    </location>
</feature>
<name>A0A1T5DJI5_9SPHI</name>
<dbReference type="OrthoDB" id="1524985at2"/>
<accession>A0A1T5DJI5</accession>
<dbReference type="Proteomes" id="UP000190150">
    <property type="component" value="Unassembled WGS sequence"/>
</dbReference>
<protein>
    <recommendedName>
        <fullName evidence="4">VanZ like family protein</fullName>
    </recommendedName>
</protein>
<dbReference type="EMBL" id="FUZF01000007">
    <property type="protein sequence ID" value="SKB71918.1"/>
    <property type="molecule type" value="Genomic_DNA"/>
</dbReference>
<keyword evidence="1" id="KW-0812">Transmembrane</keyword>
<keyword evidence="1" id="KW-0472">Membrane</keyword>
<keyword evidence="3" id="KW-1185">Reference proteome</keyword>
<organism evidence="2 3">
    <name type="scientific">Sphingobacterium nematocida</name>
    <dbReference type="NCBI Taxonomy" id="1513896"/>
    <lineage>
        <taxon>Bacteria</taxon>
        <taxon>Pseudomonadati</taxon>
        <taxon>Bacteroidota</taxon>
        <taxon>Sphingobacteriia</taxon>
        <taxon>Sphingobacteriales</taxon>
        <taxon>Sphingobacteriaceae</taxon>
        <taxon>Sphingobacterium</taxon>
    </lineage>
</organism>
<dbReference type="STRING" id="1513896.SAMN05660841_02025"/>
<evidence type="ECO:0000313" key="3">
    <source>
        <dbReference type="Proteomes" id="UP000190150"/>
    </source>
</evidence>
<dbReference type="PANTHER" id="PTHR28008">
    <property type="entry name" value="DOMAIN PROTEIN, PUTATIVE (AFU_ORTHOLOGUE AFUA_3G10980)-RELATED"/>
    <property type="match status" value="1"/>
</dbReference>
<evidence type="ECO:0000256" key="1">
    <source>
        <dbReference type="SAM" id="Phobius"/>
    </source>
</evidence>
<keyword evidence="1" id="KW-1133">Transmembrane helix</keyword>
<feature type="transmembrane region" description="Helical" evidence="1">
    <location>
        <begin position="102"/>
        <end position="123"/>
    </location>
</feature>
<dbReference type="RefSeq" id="WP_079642961.1">
    <property type="nucleotide sequence ID" value="NZ_FUZF01000007.1"/>
</dbReference>
<reference evidence="3" key="1">
    <citation type="submission" date="2017-02" db="EMBL/GenBank/DDBJ databases">
        <authorList>
            <person name="Varghese N."/>
            <person name="Submissions S."/>
        </authorList>
    </citation>
    <scope>NUCLEOTIDE SEQUENCE [LARGE SCALE GENOMIC DNA]</scope>
    <source>
        <strain evidence="3">DSM 24091</strain>
    </source>
</reference>
<dbReference type="AlphaFoldDB" id="A0A1T5DJI5"/>
<feature type="transmembrane region" description="Helical" evidence="1">
    <location>
        <begin position="70"/>
        <end position="90"/>
    </location>
</feature>
<feature type="transmembrane region" description="Helical" evidence="1">
    <location>
        <begin position="7"/>
        <end position="25"/>
    </location>
</feature>
<dbReference type="PANTHER" id="PTHR28008:SF1">
    <property type="entry name" value="DOMAIN PROTEIN, PUTATIVE (AFU_ORTHOLOGUE AFUA_3G10980)-RELATED"/>
    <property type="match status" value="1"/>
</dbReference>
<gene>
    <name evidence="2" type="ORF">SAMN05660841_02025</name>
</gene>